<keyword evidence="1" id="KW-0732">Signal</keyword>
<dbReference type="Proteomes" id="UP000247485">
    <property type="component" value="Unassembled WGS sequence"/>
</dbReference>
<gene>
    <name evidence="2" type="ORF">DET57_11091</name>
</gene>
<comment type="caution">
    <text evidence="2">The sequence shown here is derived from an EMBL/GenBank/DDBJ whole genome shotgun (WGS) entry which is preliminary data.</text>
</comment>
<evidence type="ECO:0000313" key="2">
    <source>
        <dbReference type="EMBL" id="PXW43977.1"/>
    </source>
</evidence>
<dbReference type="RefSeq" id="WP_110274684.1">
    <property type="nucleotide sequence ID" value="NZ_QJJG01000010.1"/>
</dbReference>
<dbReference type="AlphaFoldDB" id="A0A318FKZ5"/>
<evidence type="ECO:0000313" key="3">
    <source>
        <dbReference type="Proteomes" id="UP000247485"/>
    </source>
</evidence>
<proteinExistence type="predicted"/>
<evidence type="ECO:0008006" key="4">
    <source>
        <dbReference type="Google" id="ProtNLM"/>
    </source>
</evidence>
<protein>
    <recommendedName>
        <fullName evidence="4">DUF1795 domain-containing protein</fullName>
    </recommendedName>
</protein>
<feature type="signal peptide" evidence="1">
    <location>
        <begin position="1"/>
        <end position="21"/>
    </location>
</feature>
<reference evidence="2 3" key="1">
    <citation type="submission" date="2018-05" db="EMBL/GenBank/DDBJ databases">
        <title>Freshwater and sediment microbial communities from various areas in North America, analyzing microbe dynamics in response to fracking.</title>
        <authorList>
            <person name="Lamendella R."/>
        </authorList>
    </citation>
    <scope>NUCLEOTIDE SEQUENCE [LARGE SCALE GENOMIC DNA]</scope>
    <source>
        <strain evidence="2 3">67</strain>
    </source>
</reference>
<evidence type="ECO:0000256" key="1">
    <source>
        <dbReference type="SAM" id="SignalP"/>
    </source>
</evidence>
<accession>A0A318FKZ5</accession>
<feature type="chain" id="PRO_5016322224" description="DUF1795 domain-containing protein" evidence="1">
    <location>
        <begin position="22"/>
        <end position="193"/>
    </location>
</feature>
<dbReference type="EMBL" id="QJJG01000010">
    <property type="protein sequence ID" value="PXW43977.1"/>
    <property type="molecule type" value="Genomic_DNA"/>
</dbReference>
<organism evidence="2 3">
    <name type="scientific">Klebsiella oxytoca</name>
    <dbReference type="NCBI Taxonomy" id="571"/>
    <lineage>
        <taxon>Bacteria</taxon>
        <taxon>Pseudomonadati</taxon>
        <taxon>Pseudomonadota</taxon>
        <taxon>Gammaproteobacteria</taxon>
        <taxon>Enterobacterales</taxon>
        <taxon>Enterobacteriaceae</taxon>
        <taxon>Klebsiella/Raoultella group</taxon>
        <taxon>Klebsiella</taxon>
    </lineage>
</organism>
<sequence>MKINLSLCLILAALPFSSSFAQVQSVTPSEVTDKTATQYKTVQVLDGKASIALPAGFEKMSAQQITTRYATANPQPKEVWYIDTGKSVVSLAFSMPYPGKTLIDEHVPKLAAMVEKQMAAQKPVLTTKKVNGHTVSRLESAGKDVSGDGTTVHSIIQLSSFEDQLLMTTFHVSSQLKDKYYPVGEAALNSLKY</sequence>
<name>A0A318FKZ5_KLEOX</name>